<feature type="transmembrane region" description="Helical" evidence="1">
    <location>
        <begin position="23"/>
        <end position="56"/>
    </location>
</feature>
<sequence length="67" mass="6883">MLTVAVVPPAEVLQFGRMTSAGVFALTLLLVLLGYDLAAIATFVAAITAAATTAYVRVTSMLLGRVA</sequence>
<gene>
    <name evidence="2" type="ORF">E1263_05135</name>
</gene>
<reference evidence="2 3" key="1">
    <citation type="submission" date="2019-03" db="EMBL/GenBank/DDBJ databases">
        <title>Draft genome sequences of novel Actinobacteria.</title>
        <authorList>
            <person name="Sahin N."/>
            <person name="Ay H."/>
            <person name="Saygin H."/>
        </authorList>
    </citation>
    <scope>NUCLEOTIDE SEQUENCE [LARGE SCALE GENOMIC DNA]</scope>
    <source>
        <strain evidence="2 3">JCM 13523</strain>
    </source>
</reference>
<evidence type="ECO:0000313" key="2">
    <source>
        <dbReference type="EMBL" id="TDD62002.1"/>
    </source>
</evidence>
<comment type="caution">
    <text evidence="2">The sequence shown here is derived from an EMBL/GenBank/DDBJ whole genome shotgun (WGS) entry which is preliminary data.</text>
</comment>
<keyword evidence="1" id="KW-1133">Transmembrane helix</keyword>
<name>A0A4R4ZXV5_9ACTN</name>
<evidence type="ECO:0000313" key="3">
    <source>
        <dbReference type="Proteomes" id="UP000295124"/>
    </source>
</evidence>
<protein>
    <submittedName>
        <fullName evidence="2">Uncharacterized protein</fullName>
    </submittedName>
</protein>
<dbReference type="EMBL" id="SMKX01000009">
    <property type="protein sequence ID" value="TDD62002.1"/>
    <property type="molecule type" value="Genomic_DNA"/>
</dbReference>
<proteinExistence type="predicted"/>
<accession>A0A4R4ZXV5</accession>
<dbReference type="RefSeq" id="WP_132165895.1">
    <property type="nucleotide sequence ID" value="NZ_SMKX01000009.1"/>
</dbReference>
<dbReference type="AlphaFoldDB" id="A0A4R4ZXV5"/>
<keyword evidence="1" id="KW-0472">Membrane</keyword>
<keyword evidence="3" id="KW-1185">Reference proteome</keyword>
<evidence type="ECO:0000256" key="1">
    <source>
        <dbReference type="SAM" id="Phobius"/>
    </source>
</evidence>
<organism evidence="2 3">
    <name type="scientific">Kribbella antibiotica</name>
    <dbReference type="NCBI Taxonomy" id="190195"/>
    <lineage>
        <taxon>Bacteria</taxon>
        <taxon>Bacillati</taxon>
        <taxon>Actinomycetota</taxon>
        <taxon>Actinomycetes</taxon>
        <taxon>Propionibacteriales</taxon>
        <taxon>Kribbellaceae</taxon>
        <taxon>Kribbella</taxon>
    </lineage>
</organism>
<dbReference type="Proteomes" id="UP000295124">
    <property type="component" value="Unassembled WGS sequence"/>
</dbReference>
<keyword evidence="1" id="KW-0812">Transmembrane</keyword>